<gene>
    <name evidence="14" type="ORF">D0Q02_12620</name>
</gene>
<accession>A0A372FZN1</accession>
<keyword evidence="15" id="KW-1185">Reference proteome</keyword>
<dbReference type="SMART" id="SM00382">
    <property type="entry name" value="AAA"/>
    <property type="match status" value="1"/>
</dbReference>
<keyword evidence="3" id="KW-1003">Cell membrane</keyword>
<evidence type="ECO:0000313" key="14">
    <source>
        <dbReference type="EMBL" id="RFS46281.1"/>
    </source>
</evidence>
<feature type="domain" description="ABC transporter" evidence="12">
    <location>
        <begin position="332"/>
        <end position="565"/>
    </location>
</feature>
<dbReference type="SUPFAM" id="SSF90123">
    <property type="entry name" value="ABC transporter transmembrane region"/>
    <property type="match status" value="1"/>
</dbReference>
<dbReference type="Pfam" id="PF00005">
    <property type="entry name" value="ABC_tran"/>
    <property type="match status" value="1"/>
</dbReference>
<reference evidence="14 15" key="1">
    <citation type="submission" date="2018-08" db="EMBL/GenBank/DDBJ databases">
        <title>Verrucosispora craniellae sp. nov., isolated from a marine sponge in the South China Sea.</title>
        <authorList>
            <person name="Li L."/>
            <person name="Lin H.W."/>
        </authorList>
    </citation>
    <scope>NUCLEOTIDE SEQUENCE [LARGE SCALE GENOMIC DNA]</scope>
    <source>
        <strain evidence="14 15">LHW63014</strain>
    </source>
</reference>
<dbReference type="OrthoDB" id="9806127at2"/>
<keyword evidence="2" id="KW-0813">Transport</keyword>
<evidence type="ECO:0000256" key="4">
    <source>
        <dbReference type="ARBA" id="ARBA00022519"/>
    </source>
</evidence>
<evidence type="ECO:0000256" key="9">
    <source>
        <dbReference type="ARBA" id="ARBA00023136"/>
    </source>
</evidence>
<dbReference type="InterPro" id="IPR003439">
    <property type="entry name" value="ABC_transporter-like_ATP-bd"/>
</dbReference>
<dbReference type="EMBL" id="QVFU01000010">
    <property type="protein sequence ID" value="RFS46281.1"/>
    <property type="molecule type" value="Genomic_DNA"/>
</dbReference>
<keyword evidence="8 11" id="KW-1133">Transmembrane helix</keyword>
<evidence type="ECO:0000256" key="11">
    <source>
        <dbReference type="SAM" id="Phobius"/>
    </source>
</evidence>
<keyword evidence="7 14" id="KW-0067">ATP-binding</keyword>
<dbReference type="InterPro" id="IPR003593">
    <property type="entry name" value="AAA+_ATPase"/>
</dbReference>
<evidence type="ECO:0000256" key="10">
    <source>
        <dbReference type="ARBA" id="ARBA00023455"/>
    </source>
</evidence>
<feature type="domain" description="ABC transmembrane type-1" evidence="13">
    <location>
        <begin position="25"/>
        <end position="299"/>
    </location>
</feature>
<evidence type="ECO:0000256" key="2">
    <source>
        <dbReference type="ARBA" id="ARBA00022448"/>
    </source>
</evidence>
<evidence type="ECO:0000313" key="15">
    <source>
        <dbReference type="Proteomes" id="UP000262621"/>
    </source>
</evidence>
<dbReference type="PANTHER" id="PTHR24221">
    <property type="entry name" value="ATP-BINDING CASSETTE SUB-FAMILY B"/>
    <property type="match status" value="1"/>
</dbReference>
<feature type="transmembrane region" description="Helical" evidence="11">
    <location>
        <begin position="53"/>
        <end position="70"/>
    </location>
</feature>
<dbReference type="PROSITE" id="PS50893">
    <property type="entry name" value="ABC_TRANSPORTER_2"/>
    <property type="match status" value="1"/>
</dbReference>
<dbReference type="SUPFAM" id="SSF52540">
    <property type="entry name" value="P-loop containing nucleoside triphosphate hydrolases"/>
    <property type="match status" value="1"/>
</dbReference>
<dbReference type="AlphaFoldDB" id="A0A372FZN1"/>
<evidence type="ECO:0000256" key="8">
    <source>
        <dbReference type="ARBA" id="ARBA00022989"/>
    </source>
</evidence>
<dbReference type="FunFam" id="3.40.50.300:FF:000221">
    <property type="entry name" value="Multidrug ABC transporter ATP-binding protein"/>
    <property type="match status" value="1"/>
</dbReference>
<dbReference type="InterPro" id="IPR036640">
    <property type="entry name" value="ABC1_TM_sf"/>
</dbReference>
<comment type="caution">
    <text evidence="14">The sequence shown here is derived from an EMBL/GenBank/DDBJ whole genome shotgun (WGS) entry which is preliminary data.</text>
</comment>
<dbReference type="GO" id="GO:0016887">
    <property type="term" value="F:ATP hydrolysis activity"/>
    <property type="evidence" value="ECO:0007669"/>
    <property type="project" value="InterPro"/>
</dbReference>
<comment type="similarity">
    <text evidence="10">Belongs to the ABC transporter superfamily. Siderophore-Fe(3+) uptake transporter (SIUT) (TC 3.A.1.21) family.</text>
</comment>
<comment type="subcellular location">
    <subcellularLocation>
        <location evidence="1">Cell inner membrane</location>
        <topology evidence="1">Multi-pass membrane protein</topology>
    </subcellularLocation>
</comment>
<dbReference type="PANTHER" id="PTHR24221:SF397">
    <property type="entry name" value="ABC TRANSPORTER, ATP-BINDING TRANSMEMBRANE PROTEIN"/>
    <property type="match status" value="1"/>
</dbReference>
<keyword evidence="5 11" id="KW-0812">Transmembrane</keyword>
<dbReference type="InterPro" id="IPR039421">
    <property type="entry name" value="Type_1_exporter"/>
</dbReference>
<dbReference type="InterPro" id="IPR017871">
    <property type="entry name" value="ABC_transporter-like_CS"/>
</dbReference>
<dbReference type="RefSeq" id="WP_117228161.1">
    <property type="nucleotide sequence ID" value="NZ_CP061725.1"/>
</dbReference>
<feature type="transmembrane region" description="Helical" evidence="11">
    <location>
        <begin position="156"/>
        <end position="174"/>
    </location>
</feature>
<dbReference type="InterPro" id="IPR027417">
    <property type="entry name" value="P-loop_NTPase"/>
</dbReference>
<feature type="transmembrane region" description="Helical" evidence="11">
    <location>
        <begin position="21"/>
        <end position="41"/>
    </location>
</feature>
<proteinExistence type="inferred from homology"/>
<evidence type="ECO:0000256" key="6">
    <source>
        <dbReference type="ARBA" id="ARBA00022741"/>
    </source>
</evidence>
<dbReference type="GO" id="GO:0005524">
    <property type="term" value="F:ATP binding"/>
    <property type="evidence" value="ECO:0007669"/>
    <property type="project" value="UniProtKB-KW"/>
</dbReference>
<dbReference type="Gene3D" id="1.20.1560.10">
    <property type="entry name" value="ABC transporter type 1, transmembrane domain"/>
    <property type="match status" value="1"/>
</dbReference>
<evidence type="ECO:0000256" key="1">
    <source>
        <dbReference type="ARBA" id="ARBA00004429"/>
    </source>
</evidence>
<dbReference type="GO" id="GO:0005886">
    <property type="term" value="C:plasma membrane"/>
    <property type="evidence" value="ECO:0007669"/>
    <property type="project" value="UniProtKB-SubCell"/>
</dbReference>
<protein>
    <submittedName>
        <fullName evidence="14">ABC transporter ATP-binding protein</fullName>
    </submittedName>
</protein>
<name>A0A372FZN1_9ACTN</name>
<evidence type="ECO:0000256" key="7">
    <source>
        <dbReference type="ARBA" id="ARBA00022840"/>
    </source>
</evidence>
<organism evidence="14 15">
    <name type="scientific">Micromonospora craniellae</name>
    <dbReference type="NCBI Taxonomy" id="2294034"/>
    <lineage>
        <taxon>Bacteria</taxon>
        <taxon>Bacillati</taxon>
        <taxon>Actinomycetota</taxon>
        <taxon>Actinomycetes</taxon>
        <taxon>Micromonosporales</taxon>
        <taxon>Micromonosporaceae</taxon>
        <taxon>Micromonospora</taxon>
    </lineage>
</organism>
<dbReference type="GO" id="GO:0140359">
    <property type="term" value="F:ABC-type transporter activity"/>
    <property type="evidence" value="ECO:0007669"/>
    <property type="project" value="InterPro"/>
</dbReference>
<keyword evidence="9 11" id="KW-0472">Membrane</keyword>
<dbReference type="InterPro" id="IPR011527">
    <property type="entry name" value="ABC1_TM_dom"/>
</dbReference>
<dbReference type="GO" id="GO:0034040">
    <property type="term" value="F:ATPase-coupled lipid transmembrane transporter activity"/>
    <property type="evidence" value="ECO:0007669"/>
    <property type="project" value="TreeGrafter"/>
</dbReference>
<dbReference type="Gene3D" id="3.40.50.300">
    <property type="entry name" value="P-loop containing nucleotide triphosphate hydrolases"/>
    <property type="match status" value="1"/>
</dbReference>
<sequence length="577" mass="62066">MIRRLSRYLGPEQAHLLRRQLRWIIAATLLQGITLAFTIPIVRALLTGTHAELVWWIGGFALSAVVTWLVDYRATVKGFDVGSTILDRLRHRLGDHVATLPLGWFTPEHTSTLGLTLSKGVMDILALPVRQLAALLRSILVPLVLIVTLIVVDWRIGLVALAAVPAVLVVFWWAGRLGRRADAAVNETTAAASDRMVEFAQSQPVLRTFGRQGTAAEQFDRSLQEQARAERRQLWLVLPPLIVNGFIARLVLLALLSLVIALAAGITDPVALATLLATLPVINLIVTPLGDVAANATVIRICAAQMDAADAVLDTRPLPEPVTPTAPADATLAFDHVSFAYDDTPVLHDITFTVAQGTTTAIVGPSGGGKSTIIRLAARFFDPQHGQIRLGGVPLTGLGAEYLHRAISPVFQDSYLFSGTLADNLRLAREDATDVDLDDVAARSGLTEVIAALPEGWHSQVGEGGARLSGGERQRVALARAFLKDAPVLLLDEATASLDAENGNLVTAAIQELARDRTVIVIAHQLTTITEADQILFIENGRIAERGTHDELLAHDGGYATHWQALTAATAWRLIAP</sequence>
<keyword evidence="6" id="KW-0547">Nucleotide-binding</keyword>
<dbReference type="PROSITE" id="PS00211">
    <property type="entry name" value="ABC_TRANSPORTER_1"/>
    <property type="match status" value="1"/>
</dbReference>
<feature type="transmembrane region" description="Helical" evidence="11">
    <location>
        <begin position="241"/>
        <end position="264"/>
    </location>
</feature>
<feature type="transmembrane region" description="Helical" evidence="11">
    <location>
        <begin position="132"/>
        <end position="150"/>
    </location>
</feature>
<keyword evidence="4" id="KW-0997">Cell inner membrane</keyword>
<evidence type="ECO:0000256" key="3">
    <source>
        <dbReference type="ARBA" id="ARBA00022475"/>
    </source>
</evidence>
<dbReference type="Pfam" id="PF00664">
    <property type="entry name" value="ABC_membrane"/>
    <property type="match status" value="1"/>
</dbReference>
<dbReference type="PROSITE" id="PS50929">
    <property type="entry name" value="ABC_TM1F"/>
    <property type="match status" value="1"/>
</dbReference>
<evidence type="ECO:0000256" key="5">
    <source>
        <dbReference type="ARBA" id="ARBA00022692"/>
    </source>
</evidence>
<evidence type="ECO:0000259" key="12">
    <source>
        <dbReference type="PROSITE" id="PS50893"/>
    </source>
</evidence>
<evidence type="ECO:0000259" key="13">
    <source>
        <dbReference type="PROSITE" id="PS50929"/>
    </source>
</evidence>
<dbReference type="Proteomes" id="UP000262621">
    <property type="component" value="Unassembled WGS sequence"/>
</dbReference>